<sequence length="291" mass="33016">MRPFDTVLMVDWSAGQRRPVKPTKDAIWIGIARAGTSDEPVYCRNRREAEAWLAEFFDAETAAGRRVFAGFDFPFGYPKGFARRVTGSNDPFALWDWLETRIDDDDRGNNNRFDVAQQINHLFDGPGPFWGKPHKDRWPDIPYVKKGIPFDQVAERRAADLEAKAASSCFQLFYNPTVGSQILMGLPVLARLRRRGDVAVWPFEGCHDAGVVLAEVWPGLIEPAVKQEMQGASTQEIRDRVQVRLLSRAISLLEIKEFDTLMTQVPDVAKEEAWIFGTGYTDRLIELALQK</sequence>
<organism evidence="1 2">
    <name type="scientific">Falsiruegeria mediterranea M17</name>
    <dbReference type="NCBI Taxonomy" id="1200281"/>
    <lineage>
        <taxon>Bacteria</taxon>
        <taxon>Pseudomonadati</taxon>
        <taxon>Pseudomonadota</taxon>
        <taxon>Alphaproteobacteria</taxon>
        <taxon>Rhodobacterales</taxon>
        <taxon>Roseobacteraceae</taxon>
        <taxon>Falsiruegeria</taxon>
    </lineage>
</organism>
<dbReference type="RefSeq" id="WP_108786092.1">
    <property type="nucleotide sequence ID" value="NZ_ONZG01000003.1"/>
</dbReference>
<keyword evidence="2" id="KW-1185">Reference proteome</keyword>
<accession>A0A2R8C5V7</accession>
<name>A0A2R8C5V7_9RHOB</name>
<dbReference type="EMBL" id="ONZG01000003">
    <property type="protein sequence ID" value="SPJ27815.1"/>
    <property type="molecule type" value="Genomic_DNA"/>
</dbReference>
<reference evidence="2" key="1">
    <citation type="submission" date="2018-03" db="EMBL/GenBank/DDBJ databases">
        <authorList>
            <person name="Rodrigo-Torres L."/>
            <person name="Arahal R. D."/>
            <person name="Lucena T."/>
        </authorList>
    </citation>
    <scope>NUCLEOTIDE SEQUENCE [LARGE SCALE GENOMIC DNA]</scope>
    <source>
        <strain evidence="2">CECT 7615</strain>
    </source>
</reference>
<protein>
    <recommendedName>
        <fullName evidence="3">Cobalamin biosynthesis protein CbiG</fullName>
    </recommendedName>
</protein>
<gene>
    <name evidence="1" type="ORF">TRM7615_01308</name>
</gene>
<dbReference type="AlphaFoldDB" id="A0A2R8C5V7"/>
<dbReference type="Proteomes" id="UP000244898">
    <property type="component" value="Unassembled WGS sequence"/>
</dbReference>
<dbReference type="OrthoDB" id="9804758at2"/>
<evidence type="ECO:0000313" key="2">
    <source>
        <dbReference type="Proteomes" id="UP000244898"/>
    </source>
</evidence>
<evidence type="ECO:0008006" key="3">
    <source>
        <dbReference type="Google" id="ProtNLM"/>
    </source>
</evidence>
<proteinExistence type="predicted"/>
<evidence type="ECO:0000313" key="1">
    <source>
        <dbReference type="EMBL" id="SPJ27815.1"/>
    </source>
</evidence>